<keyword evidence="4" id="KW-1133">Transmembrane helix</keyword>
<evidence type="ECO:0000256" key="3">
    <source>
        <dbReference type="ARBA" id="ARBA00023012"/>
    </source>
</evidence>
<reference evidence="6 7" key="1">
    <citation type="journal article" date="2011" name="J. Bacteriol.">
        <title>Genome sequence of 'Pedosphaera parvula' Ellin514, an aerobic Verrucomicrobial isolate from pasture soil.</title>
        <authorList>
            <person name="Kant R."/>
            <person name="van Passel M.W."/>
            <person name="Sangwan P."/>
            <person name="Palva A."/>
            <person name="Lucas S."/>
            <person name="Copeland A."/>
            <person name="Lapidus A."/>
            <person name="Glavina Del Rio T."/>
            <person name="Dalin E."/>
            <person name="Tice H."/>
            <person name="Bruce D."/>
            <person name="Goodwin L."/>
            <person name="Pitluck S."/>
            <person name="Chertkov O."/>
            <person name="Larimer F.W."/>
            <person name="Land M.L."/>
            <person name="Hauser L."/>
            <person name="Brettin T.S."/>
            <person name="Detter J.C."/>
            <person name="Han S."/>
            <person name="de Vos W.M."/>
            <person name="Janssen P.H."/>
            <person name="Smidt H."/>
        </authorList>
    </citation>
    <scope>NUCLEOTIDE SEQUENCE [LARGE SCALE GENOMIC DNA]</scope>
    <source>
        <strain evidence="6 7">Ellin514</strain>
    </source>
</reference>
<dbReference type="AlphaFoldDB" id="B9XAT7"/>
<protein>
    <submittedName>
        <fullName evidence="6">Integral membrane sensor signal transduction histidine kinase</fullName>
    </submittedName>
</protein>
<comment type="caution">
    <text evidence="6">The sequence shown here is derived from an EMBL/GenBank/DDBJ whole genome shotgun (WGS) entry which is preliminary data.</text>
</comment>
<organism evidence="6 7">
    <name type="scientific">Pedosphaera parvula (strain Ellin514)</name>
    <dbReference type="NCBI Taxonomy" id="320771"/>
    <lineage>
        <taxon>Bacteria</taxon>
        <taxon>Pseudomonadati</taxon>
        <taxon>Verrucomicrobiota</taxon>
        <taxon>Pedosphaerae</taxon>
        <taxon>Pedosphaerales</taxon>
        <taxon>Pedosphaeraceae</taxon>
        <taxon>Pedosphaera</taxon>
    </lineage>
</organism>
<evidence type="ECO:0000256" key="2">
    <source>
        <dbReference type="ARBA" id="ARBA00022777"/>
    </source>
</evidence>
<dbReference type="InterPro" id="IPR011712">
    <property type="entry name" value="Sig_transdc_His_kin_sub3_dim/P"/>
</dbReference>
<keyword evidence="7" id="KW-1185">Reference proteome</keyword>
<gene>
    <name evidence="6" type="ORF">Cflav_PD5757</name>
</gene>
<dbReference type="GO" id="GO:0016020">
    <property type="term" value="C:membrane"/>
    <property type="evidence" value="ECO:0007669"/>
    <property type="project" value="InterPro"/>
</dbReference>
<dbReference type="Pfam" id="PF07730">
    <property type="entry name" value="HisKA_3"/>
    <property type="match status" value="1"/>
</dbReference>
<dbReference type="Gene3D" id="1.20.5.1930">
    <property type="match status" value="1"/>
</dbReference>
<dbReference type="Gene3D" id="3.30.565.10">
    <property type="entry name" value="Histidine kinase-like ATPase, C-terminal domain"/>
    <property type="match status" value="1"/>
</dbReference>
<dbReference type="EMBL" id="ABOX02000002">
    <property type="protein sequence ID" value="EEF63122.1"/>
    <property type="molecule type" value="Genomic_DNA"/>
</dbReference>
<keyword evidence="1" id="KW-0808">Transferase</keyword>
<keyword evidence="4" id="KW-0812">Transmembrane</keyword>
<evidence type="ECO:0000256" key="4">
    <source>
        <dbReference type="SAM" id="Phobius"/>
    </source>
</evidence>
<keyword evidence="4" id="KW-0472">Membrane</keyword>
<dbReference type="SUPFAM" id="SSF55874">
    <property type="entry name" value="ATPase domain of HSP90 chaperone/DNA topoisomerase II/histidine kinase"/>
    <property type="match status" value="1"/>
</dbReference>
<dbReference type="Pfam" id="PF02518">
    <property type="entry name" value="HATPase_c"/>
    <property type="match status" value="1"/>
</dbReference>
<proteinExistence type="predicted"/>
<feature type="transmembrane region" description="Helical" evidence="4">
    <location>
        <begin position="21"/>
        <end position="41"/>
    </location>
</feature>
<accession>B9XAT7</accession>
<dbReference type="InterPro" id="IPR005467">
    <property type="entry name" value="His_kinase_dom"/>
</dbReference>
<evidence type="ECO:0000259" key="5">
    <source>
        <dbReference type="PROSITE" id="PS50109"/>
    </source>
</evidence>
<feature type="transmembrane region" description="Helical" evidence="4">
    <location>
        <begin position="339"/>
        <end position="361"/>
    </location>
</feature>
<evidence type="ECO:0000256" key="1">
    <source>
        <dbReference type="ARBA" id="ARBA00022679"/>
    </source>
</evidence>
<dbReference type="PROSITE" id="PS50109">
    <property type="entry name" value="HIS_KIN"/>
    <property type="match status" value="1"/>
</dbReference>
<dbReference type="STRING" id="320771.Cflav_PD5757"/>
<feature type="domain" description="Histidine kinase" evidence="5">
    <location>
        <begin position="384"/>
        <end position="579"/>
    </location>
</feature>
<dbReference type="InterPro" id="IPR036890">
    <property type="entry name" value="HATPase_C_sf"/>
</dbReference>
<evidence type="ECO:0000313" key="7">
    <source>
        <dbReference type="Proteomes" id="UP000003688"/>
    </source>
</evidence>
<name>B9XAT7_PEDPL</name>
<dbReference type="PANTHER" id="PTHR24421:SF61">
    <property type="entry name" value="OXYGEN SENSOR HISTIDINE KINASE NREB"/>
    <property type="match status" value="1"/>
</dbReference>
<dbReference type="GO" id="GO:0000155">
    <property type="term" value="F:phosphorelay sensor kinase activity"/>
    <property type="evidence" value="ECO:0007669"/>
    <property type="project" value="InterPro"/>
</dbReference>
<evidence type="ECO:0000313" key="6">
    <source>
        <dbReference type="EMBL" id="EEF63122.1"/>
    </source>
</evidence>
<dbReference type="CDD" id="cd16917">
    <property type="entry name" value="HATPase_UhpB-NarQ-NarX-like"/>
    <property type="match status" value="1"/>
</dbReference>
<dbReference type="GO" id="GO:0046983">
    <property type="term" value="F:protein dimerization activity"/>
    <property type="evidence" value="ECO:0007669"/>
    <property type="project" value="InterPro"/>
</dbReference>
<dbReference type="InterPro" id="IPR050482">
    <property type="entry name" value="Sensor_HK_TwoCompSys"/>
</dbReference>
<keyword evidence="3" id="KW-0902">Two-component regulatory system</keyword>
<sequence length="584" mass="64756" precursor="true">MPINSNHHLERNVPIRPVRRRLLMIATSILLPICLCTALAMNGVGASGKSDALKIQSLTVDGKQVSLQGGQSKSLGLFPESVSFGFGSTTNSGQKAVRIRYKLEGYDVNWHEGLGEMYVMIRFFNDAGDQIAENRYKVNGESMGWNGSLTTSPLAHRRETIVVPRQASRFWAVISSGGPPATVGIYVVANLVVSKSSGNSASVELIHSPFDQRLNNGFTNQTPPGWMPDGNHSSMAKIVDFGQHPQTKAFAILDEDPISHAEWHMIKETAPAVTPGDNMVVEWDEMYSIGMGDFLEARYEKLPVGHFLFRVSGVDVMGNPTGEETSLAVLVPQPFWKTYWFLGAAFSVLTAAMIGSGRYFVWQRMQREMLRLKHQGALEQERLRIAHDIHDDLGARVTQISLVSAMAQDNPTFPEKARADFDRISKMSRELVAALYETVWAVNPENDNLDALGNYICQMVNQLCERTQLRCRFHVLDLPHEVQVSSQTRHNISMAVKEAVHNVIKHARASEVTIRMAFEQGSLTVTVQDDGCGFQPHAGMAGNGLTNMKQRLKNIGGHCLFESKTNHGTTVSMRLFVKPADQCF</sequence>
<dbReference type="InterPro" id="IPR003594">
    <property type="entry name" value="HATPase_dom"/>
</dbReference>
<dbReference type="SMART" id="SM00387">
    <property type="entry name" value="HATPase_c"/>
    <property type="match status" value="1"/>
</dbReference>
<keyword evidence="2 6" id="KW-0418">Kinase</keyword>
<dbReference type="PANTHER" id="PTHR24421">
    <property type="entry name" value="NITRATE/NITRITE SENSOR PROTEIN NARX-RELATED"/>
    <property type="match status" value="1"/>
</dbReference>
<dbReference type="Proteomes" id="UP000003688">
    <property type="component" value="Unassembled WGS sequence"/>
</dbReference>